<dbReference type="EMBL" id="NAFK01000157">
    <property type="protein sequence ID" value="OSJ29587.1"/>
    <property type="molecule type" value="Genomic_DNA"/>
</dbReference>
<dbReference type="Pfam" id="PF13692">
    <property type="entry name" value="Glyco_trans_1_4"/>
    <property type="match status" value="1"/>
</dbReference>
<evidence type="ECO:0000313" key="5">
    <source>
        <dbReference type="Proteomes" id="UP000193884"/>
    </source>
</evidence>
<feature type="domain" description="Glycosyltransferase subfamily 4-like N-terminal" evidence="3">
    <location>
        <begin position="15"/>
        <end position="161"/>
    </location>
</feature>
<evidence type="ECO:0000313" key="4">
    <source>
        <dbReference type="EMBL" id="OSJ29587.1"/>
    </source>
</evidence>
<dbReference type="Proteomes" id="UP000193884">
    <property type="component" value="Unassembled WGS sequence"/>
</dbReference>
<organism evidence="4 5">
    <name type="scientific">Bradyrhizobium canariense</name>
    <dbReference type="NCBI Taxonomy" id="255045"/>
    <lineage>
        <taxon>Bacteria</taxon>
        <taxon>Pseudomonadati</taxon>
        <taxon>Pseudomonadota</taxon>
        <taxon>Alphaproteobacteria</taxon>
        <taxon>Hyphomicrobiales</taxon>
        <taxon>Nitrobacteraceae</taxon>
        <taxon>Bradyrhizobium</taxon>
    </lineage>
</organism>
<accession>A0ABX3X3X3</accession>
<sequence>MRIALIAPEIPDYSIEFARLLAEACEVRLVIPAKFKRAQTSDTSKLTIEWVEWPRQRSLANVPFMMQLSRRIRAWEPHVVHCLDANCVWFNLLRWLLPSATFVTTLHDVWVHPGDVTTKRVPRFAVKHLLKRSAAVIVHGKKLRIAAAKEFSLELSRIFVLSHPPLPHYFELAAQQGYEKPRDGAFRVLFFGRILEYKGLRFLIEAAPIVADKIKSVKFIVAGSGKFASYRAMIEDSSIFEIHNRFISESETARLFAEADLLVLPYTEASQSGVVFIGLPFGVPAVATDVGELGETVESNRMGIVVQPRNVNELASAIIRIASDDVLLGLLRKDLLDHYQVSLLRAPLARKAMQVYEAIRKV</sequence>
<keyword evidence="5" id="KW-1185">Reference proteome</keyword>
<dbReference type="CDD" id="cd03801">
    <property type="entry name" value="GT4_PimA-like"/>
    <property type="match status" value="1"/>
</dbReference>
<gene>
    <name evidence="4" type="ORF">BST63_14280</name>
</gene>
<evidence type="ECO:0000259" key="3">
    <source>
        <dbReference type="Pfam" id="PF13439"/>
    </source>
</evidence>
<dbReference type="PANTHER" id="PTHR12526:SF510">
    <property type="entry name" value="D-INOSITOL 3-PHOSPHATE GLYCOSYLTRANSFERASE"/>
    <property type="match status" value="1"/>
</dbReference>
<dbReference type="Gene3D" id="3.40.50.2000">
    <property type="entry name" value="Glycogen Phosphorylase B"/>
    <property type="match status" value="2"/>
</dbReference>
<keyword evidence="2" id="KW-0808">Transferase</keyword>
<reference evidence="4 5" key="1">
    <citation type="submission" date="2017-03" db="EMBL/GenBank/DDBJ databases">
        <title>Whole genome sequences of fourteen strains of Bradyrhizobium canariense and one strain of Bradyrhizobium japonicum isolated from Lupinus (Papilionoideae: Genisteae) species in Algeria.</title>
        <authorList>
            <person name="Crovadore J."/>
            <person name="Chekireb D."/>
            <person name="Brachmann A."/>
            <person name="Chablais R."/>
            <person name="Cochard B."/>
            <person name="Lefort F."/>
        </authorList>
    </citation>
    <scope>NUCLEOTIDE SEQUENCE [LARGE SCALE GENOMIC DNA]</scope>
    <source>
        <strain evidence="4 5">UBMAN05</strain>
    </source>
</reference>
<dbReference type="SUPFAM" id="SSF53756">
    <property type="entry name" value="UDP-Glycosyltransferase/glycogen phosphorylase"/>
    <property type="match status" value="1"/>
</dbReference>
<dbReference type="RefSeq" id="WP_085384347.1">
    <property type="nucleotide sequence ID" value="NZ_NAFJ01000144.1"/>
</dbReference>
<keyword evidence="1" id="KW-0328">Glycosyltransferase</keyword>
<dbReference type="Pfam" id="PF13439">
    <property type="entry name" value="Glyco_transf_4"/>
    <property type="match status" value="1"/>
</dbReference>
<dbReference type="PANTHER" id="PTHR12526">
    <property type="entry name" value="GLYCOSYLTRANSFERASE"/>
    <property type="match status" value="1"/>
</dbReference>
<evidence type="ECO:0000256" key="1">
    <source>
        <dbReference type="ARBA" id="ARBA00022676"/>
    </source>
</evidence>
<protein>
    <recommendedName>
        <fullName evidence="3">Glycosyltransferase subfamily 4-like N-terminal domain-containing protein</fullName>
    </recommendedName>
</protein>
<dbReference type="InterPro" id="IPR028098">
    <property type="entry name" value="Glyco_trans_4-like_N"/>
</dbReference>
<evidence type="ECO:0000256" key="2">
    <source>
        <dbReference type="ARBA" id="ARBA00022679"/>
    </source>
</evidence>
<name>A0ABX3X3X3_9BRAD</name>
<comment type="caution">
    <text evidence="4">The sequence shown here is derived from an EMBL/GenBank/DDBJ whole genome shotgun (WGS) entry which is preliminary data.</text>
</comment>
<proteinExistence type="predicted"/>